<evidence type="ECO:0000313" key="1">
    <source>
        <dbReference type="EMBL" id="BCD88829.1"/>
    </source>
</evidence>
<accession>A0AAU7YBF7</accession>
<protein>
    <recommendedName>
        <fullName evidence="4">Lipoprotein</fullName>
    </recommendedName>
</protein>
<reference evidence="1" key="1">
    <citation type="submission" date="2020-05" db="EMBL/GenBank/DDBJ databases">
        <title>Complete genome sequence of Pseudomonas sp. Sm006.</title>
        <authorList>
            <person name="Takeuchi K."/>
            <person name="Someya N."/>
        </authorList>
    </citation>
    <scope>NUCLEOTIDE SEQUENCE</scope>
    <source>
        <strain evidence="1">Sm006</strain>
    </source>
</reference>
<evidence type="ECO:0000313" key="3">
    <source>
        <dbReference type="Proteomes" id="UP001064896"/>
    </source>
</evidence>
<dbReference type="EMBL" id="AP023081">
    <property type="protein sequence ID" value="BCD88829.1"/>
    <property type="molecule type" value="Genomic_DNA"/>
</dbReference>
<name>A0AAU7YBF7_9PSED</name>
<evidence type="ECO:0008006" key="4">
    <source>
        <dbReference type="Google" id="ProtNLM"/>
    </source>
</evidence>
<dbReference type="PROSITE" id="PS51257">
    <property type="entry name" value="PROKAR_LIPOPROTEIN"/>
    <property type="match status" value="1"/>
</dbReference>
<proteinExistence type="predicted"/>
<organism evidence="2">
    <name type="scientific">Pseudomonas solani</name>
    <dbReference type="NCBI Taxonomy" id="2731552"/>
    <lineage>
        <taxon>Bacteria</taxon>
        <taxon>Pseudomonadati</taxon>
        <taxon>Pseudomonadota</taxon>
        <taxon>Gammaproteobacteria</taxon>
        <taxon>Pseudomonadales</taxon>
        <taxon>Pseudomonadaceae</taxon>
        <taxon>Pseudomonas</taxon>
    </lineage>
</organism>
<evidence type="ECO:0000313" key="2">
    <source>
        <dbReference type="EMBL" id="XBY67122.1"/>
    </source>
</evidence>
<gene>
    <name evidence="2" type="ORF">ABS648_15510</name>
    <name evidence="1" type="ORF">PSm6_52360</name>
</gene>
<dbReference type="RefSeq" id="WP_021217465.1">
    <property type="nucleotide sequence ID" value="NZ_AP023081.1"/>
</dbReference>
<dbReference type="AlphaFoldDB" id="A0AAU7YBF7"/>
<keyword evidence="3" id="KW-1185">Reference proteome</keyword>
<reference evidence="2" key="2">
    <citation type="submission" date="2023-08" db="EMBL/GenBank/DDBJ databases">
        <title>Increased levels of nutrients transform a symbiont into a lethal pathobiont.</title>
        <authorList>
            <person name="Lachnit T."/>
            <person name="Ulrich L."/>
            <person name="Willmer F.M."/>
            <person name="Hasenbein T."/>
            <person name="Steiner L.X."/>
            <person name="Wolters M."/>
            <person name="Herbst E.M."/>
            <person name="Deines P."/>
        </authorList>
    </citation>
    <scope>NUCLEOTIDE SEQUENCE</scope>
    <source>
        <strain evidence="2">T3</strain>
    </source>
</reference>
<dbReference type="Proteomes" id="UP001064896">
    <property type="component" value="Chromosome"/>
</dbReference>
<sequence>MKLQGIAAGFALASTLLTTGCIPQNGQTQGLFTPPATNNAAAGTQVASANAPCTPNATADLISTGRSLLEIGTSIMQTKANMNNANNGYNSYTMQDVENAQKINKGNEILNNVETMTGGPQAPCS</sequence>
<dbReference type="EMBL" id="CP158373">
    <property type="protein sequence ID" value="XBY67122.1"/>
    <property type="molecule type" value="Genomic_DNA"/>
</dbReference>